<dbReference type="Proteomes" id="UP000198823">
    <property type="component" value="Unassembled WGS sequence"/>
</dbReference>
<dbReference type="AlphaFoldDB" id="A0A1G6XMB4"/>
<accession>A0A1G6XMB4</accession>
<feature type="coiled-coil region" evidence="1">
    <location>
        <begin position="66"/>
        <end position="100"/>
    </location>
</feature>
<evidence type="ECO:0000313" key="2">
    <source>
        <dbReference type="EMBL" id="SDD79354.1"/>
    </source>
</evidence>
<organism evidence="2 3">
    <name type="scientific">Bhargavaea beijingensis</name>
    <dbReference type="NCBI Taxonomy" id="426756"/>
    <lineage>
        <taxon>Bacteria</taxon>
        <taxon>Bacillati</taxon>
        <taxon>Bacillota</taxon>
        <taxon>Bacilli</taxon>
        <taxon>Bacillales</taxon>
        <taxon>Caryophanaceae</taxon>
        <taxon>Bhargavaea</taxon>
    </lineage>
</organism>
<sequence>MMNLIDQKVTHRRFGTGNIVHMSDSRVEIAFGEENKRFIFPDVFGEHLVLKDQEAARSLKQIIKQKESERQARESTAEKKKELQRKKHELRTELEGLMKNQKLHPQSQMVSWCEPEELEQVFTEWKVFSGEIKSGENKGKPNKPVRLHQNSAVLLTARDPGMPEQSRQIIGMYMVNEEFTGRLCEDGMIPAHSVYKIRLTEQESADMLFWNYYVNERSPGKTTWNTGKYRYFDNTVMAQILQDIVSKSNAEEQAMAQQFFDHFCKMNQITADELPQPDGVLMRK</sequence>
<dbReference type="EMBL" id="FNAR01000001">
    <property type="protein sequence ID" value="SDD79354.1"/>
    <property type="molecule type" value="Genomic_DNA"/>
</dbReference>
<name>A0A1G6XMB4_9BACL</name>
<evidence type="ECO:0000256" key="1">
    <source>
        <dbReference type="SAM" id="Coils"/>
    </source>
</evidence>
<evidence type="ECO:0008006" key="4">
    <source>
        <dbReference type="Google" id="ProtNLM"/>
    </source>
</evidence>
<dbReference type="STRING" id="426756.SAMN04488126_101109"/>
<evidence type="ECO:0000313" key="3">
    <source>
        <dbReference type="Proteomes" id="UP000198823"/>
    </source>
</evidence>
<reference evidence="2 3" key="1">
    <citation type="submission" date="2016-10" db="EMBL/GenBank/DDBJ databases">
        <authorList>
            <person name="de Groot N.N."/>
        </authorList>
    </citation>
    <scope>NUCLEOTIDE SEQUENCE [LARGE SCALE GENOMIC DNA]</scope>
    <source>
        <strain evidence="2 3">CGMCC 1.6762</strain>
    </source>
</reference>
<keyword evidence="1" id="KW-0175">Coiled coil</keyword>
<protein>
    <recommendedName>
        <fullName evidence="4">Malate synthase</fullName>
    </recommendedName>
</protein>
<proteinExistence type="predicted"/>
<gene>
    <name evidence="2" type="ORF">SAMN04488126_101109</name>
</gene>